<evidence type="ECO:0000256" key="3">
    <source>
        <dbReference type="ARBA" id="ARBA00022628"/>
    </source>
</evidence>
<dbReference type="SUPFAM" id="SSF51703">
    <property type="entry name" value="Cobalamin (vitamin B12)-dependent enzymes"/>
    <property type="match status" value="1"/>
</dbReference>
<dbReference type="Proteomes" id="UP000244896">
    <property type="component" value="Chromosome"/>
</dbReference>
<evidence type="ECO:0000256" key="4">
    <source>
        <dbReference type="ARBA" id="ARBA00023235"/>
    </source>
</evidence>
<sequence>MSSTTNETNTPESLDGLRAAYAEWRKTVETELKGVPFEKKLVTKTPEGIALQPLYTRLDTAALPAQDASAARGSLDKGYFKTPWEFAQEIALAAPADFNAALLADLNRGQNAVSISLDCATRAAKDADAAPAAEVGCCGLSVSDLSDLAAALNNVELTAVPVHINAGATALPVASLLLALAKQRGVDASKINGSVTADPLGELAARGALPDSLDSLQNDLAQWTLWASKNAPGLSTVGVDSALWLNAGGNAVQDLAYTIAATVEYIRELGKRGLTAEQVAAHLRVNFAIGPQFFMEIAKFRAFRLLWARVAAAYAIKTSPKVHARTGRWNKTKLDINVNMLRVTTEALSAVLGGVDSLHIAPYDEVMGSPDDFSRRISRNIHTLLAEEFHVTAPNDPSGGSFYIEKLTDELARKAWAAFQDIEKQGGFTAALRSGSLQTAVADTAKAKSDSLDKRRMGLVGTNLFPNLKEKDPVARPLATPEFVAARAAEVKKRRPATMSIKLAVTTKIVNAVSPDVAADSAAACIQAAAQGATIGQLFAATHPDAKPETGVTPVALVRGSEGYEALRAAADSYAKKNGARPKIFVAKMGPVLQHKARADFTAGFFSTGGFEMIAKDAYETAEDAAKAAVASGAPVAVLCSTDATYPELAPAFAKAVKAAKPEIQVILAGMPADETLAATYKAAGFDDFIHVRANVRGLLANIQKTIGA</sequence>
<reference evidence="7 8" key="1">
    <citation type="journal article" date="2018" name="Syst. Appl. Microbiol.">
        <title>Ereboglobus luteus gen. nov. sp. nov. from cockroach guts, and new insights into the oxygen relationship of the genera Opitutus and Didymococcus (Verrucomicrobia: Opitutaceae).</title>
        <authorList>
            <person name="Tegtmeier D."/>
            <person name="Belitz A."/>
            <person name="Radek R."/>
            <person name="Heimerl T."/>
            <person name="Brune A."/>
        </authorList>
    </citation>
    <scope>NUCLEOTIDE SEQUENCE [LARGE SCALE GENOMIC DNA]</scope>
    <source>
        <strain evidence="7 8">Ho45</strain>
    </source>
</reference>
<proteinExistence type="inferred from homology"/>
<feature type="domain" description="Methylmalonyl-CoA mutase alpha/beta chain catalytic" evidence="6">
    <location>
        <begin position="44"/>
        <end position="541"/>
    </location>
</feature>
<keyword evidence="4" id="KW-0413">Isomerase</keyword>
<dbReference type="GO" id="GO:0005737">
    <property type="term" value="C:cytoplasm"/>
    <property type="evidence" value="ECO:0007669"/>
    <property type="project" value="TreeGrafter"/>
</dbReference>
<dbReference type="GO" id="GO:0031419">
    <property type="term" value="F:cobalamin binding"/>
    <property type="evidence" value="ECO:0007669"/>
    <property type="project" value="UniProtKB-KW"/>
</dbReference>
<evidence type="ECO:0000313" key="8">
    <source>
        <dbReference type="Proteomes" id="UP000244896"/>
    </source>
</evidence>
<dbReference type="EMBL" id="CP023004">
    <property type="protein sequence ID" value="AWI08270.1"/>
    <property type="molecule type" value="Genomic_DNA"/>
</dbReference>
<dbReference type="InterPro" id="IPR006099">
    <property type="entry name" value="MeMalonylCoA_mutase_a/b_cat"/>
</dbReference>
<keyword evidence="8" id="KW-1185">Reference proteome</keyword>
<dbReference type="Gene3D" id="3.40.50.280">
    <property type="entry name" value="Cobalamin-binding domain"/>
    <property type="match status" value="1"/>
</dbReference>
<dbReference type="GO" id="GO:0004494">
    <property type="term" value="F:methylmalonyl-CoA mutase activity"/>
    <property type="evidence" value="ECO:0007669"/>
    <property type="project" value="UniProtKB-EC"/>
</dbReference>
<keyword evidence="3" id="KW-0846">Cobalamin</keyword>
<accession>A0A2U8E0B2</accession>
<keyword evidence="5" id="KW-0170">Cobalt</keyword>
<dbReference type="PANTHER" id="PTHR48101:SF4">
    <property type="entry name" value="METHYLMALONYL-COA MUTASE, MITOCHONDRIAL"/>
    <property type="match status" value="1"/>
</dbReference>
<dbReference type="SUPFAM" id="SSF52242">
    <property type="entry name" value="Cobalamin (vitamin B12)-binding domain"/>
    <property type="match status" value="1"/>
</dbReference>
<evidence type="ECO:0000256" key="1">
    <source>
        <dbReference type="ARBA" id="ARBA00001922"/>
    </source>
</evidence>
<comment type="cofactor">
    <cofactor evidence="1">
        <name>adenosylcob(III)alamin</name>
        <dbReference type="ChEBI" id="CHEBI:18408"/>
    </cofactor>
</comment>
<dbReference type="PANTHER" id="PTHR48101">
    <property type="entry name" value="METHYLMALONYL-COA MUTASE, MITOCHONDRIAL-RELATED"/>
    <property type="match status" value="1"/>
</dbReference>
<dbReference type="InterPro" id="IPR036724">
    <property type="entry name" value="Cobalamin-bd_sf"/>
</dbReference>
<dbReference type="KEGG" id="elut:CKA38_02430"/>
<protein>
    <submittedName>
        <fullName evidence="7">Methylmalonyl-CoA mutase</fullName>
    </submittedName>
</protein>
<comment type="similarity">
    <text evidence="2">Belongs to the methylmalonyl-CoA mutase family.</text>
</comment>
<dbReference type="OrthoDB" id="9762378at2"/>
<dbReference type="RefSeq" id="WP_108824075.1">
    <property type="nucleotide sequence ID" value="NZ_CP023004.1"/>
</dbReference>
<dbReference type="AlphaFoldDB" id="A0A2U8E0B2"/>
<dbReference type="GO" id="GO:0046872">
    <property type="term" value="F:metal ion binding"/>
    <property type="evidence" value="ECO:0007669"/>
    <property type="project" value="InterPro"/>
</dbReference>
<gene>
    <name evidence="7" type="ORF">CKA38_02430</name>
</gene>
<dbReference type="Gene3D" id="3.20.20.240">
    <property type="entry name" value="Methylmalonyl-CoA mutase"/>
    <property type="match status" value="1"/>
</dbReference>
<evidence type="ECO:0000259" key="6">
    <source>
        <dbReference type="Pfam" id="PF01642"/>
    </source>
</evidence>
<name>A0A2U8E0B2_9BACT</name>
<dbReference type="InterPro" id="IPR016176">
    <property type="entry name" value="Cbl-dep_enz_cat"/>
</dbReference>
<evidence type="ECO:0000256" key="2">
    <source>
        <dbReference type="ARBA" id="ARBA00008465"/>
    </source>
</evidence>
<evidence type="ECO:0000256" key="5">
    <source>
        <dbReference type="ARBA" id="ARBA00023285"/>
    </source>
</evidence>
<organism evidence="7 8">
    <name type="scientific">Ereboglobus luteus</name>
    <dbReference type="NCBI Taxonomy" id="1796921"/>
    <lineage>
        <taxon>Bacteria</taxon>
        <taxon>Pseudomonadati</taxon>
        <taxon>Verrucomicrobiota</taxon>
        <taxon>Opitutia</taxon>
        <taxon>Opitutales</taxon>
        <taxon>Opitutaceae</taxon>
        <taxon>Ereboglobus</taxon>
    </lineage>
</organism>
<evidence type="ECO:0000313" key="7">
    <source>
        <dbReference type="EMBL" id="AWI08270.1"/>
    </source>
</evidence>
<dbReference type="Pfam" id="PF01642">
    <property type="entry name" value="MM_CoA_mutase"/>
    <property type="match status" value="1"/>
</dbReference>
<dbReference type="GO" id="GO:0019678">
    <property type="term" value="P:propionate metabolic process, methylmalonyl pathway"/>
    <property type="evidence" value="ECO:0007669"/>
    <property type="project" value="TreeGrafter"/>
</dbReference>
<dbReference type="CDD" id="cd03677">
    <property type="entry name" value="MM_CoA_mutase_beta"/>
    <property type="match status" value="1"/>
</dbReference>